<dbReference type="PANTHER" id="PTHR32060:SF30">
    <property type="entry name" value="CARBOXY-TERMINAL PROCESSING PROTEASE CTPA"/>
    <property type="match status" value="1"/>
</dbReference>
<gene>
    <name evidence="3" type="ORF">FSB78_17460</name>
</gene>
<dbReference type="GO" id="GO:0030288">
    <property type="term" value="C:outer membrane-bounded periplasmic space"/>
    <property type="evidence" value="ECO:0007669"/>
    <property type="project" value="TreeGrafter"/>
</dbReference>
<dbReference type="CDD" id="cd07561">
    <property type="entry name" value="Peptidase_S41_CPP_like"/>
    <property type="match status" value="1"/>
</dbReference>
<dbReference type="InterPro" id="IPR036034">
    <property type="entry name" value="PDZ_sf"/>
</dbReference>
<dbReference type="RefSeq" id="WP_147083809.1">
    <property type="nucleotide sequence ID" value="NZ_VOQR01000001.1"/>
</dbReference>
<dbReference type="GO" id="GO:0007165">
    <property type="term" value="P:signal transduction"/>
    <property type="evidence" value="ECO:0007669"/>
    <property type="project" value="TreeGrafter"/>
</dbReference>
<dbReference type="PROSITE" id="PS51257">
    <property type="entry name" value="PROKAR_LIPOPROTEIN"/>
    <property type="match status" value="1"/>
</dbReference>
<sequence>MRRNWGAIVGLAAVLAGCGGGGGSGSAGPTASTPAATPAPTPTPTPTSVAGCSLRERQDWAAAQLREWYLFPETLPGALDPTPYRNVGDYVDALTATARGQRRDRYFTYVTSIREEEAYYTSGQSAGFGIRLSLDQTGQRLFITEAFENAPALNAGVDRGAEILAIGTTSANLRTVSAIVTAEGSTGLTNALGPDTAGTTRVLRISDAAGTRTVTLAKTDFALTPVSSRYGTKVISDGGRQVGYINLRTFIDPAEAPLRAAFAQFRAAGITNIIVDLRYNGGGLVSVAELVGDLMGANRSTSEVFSYTSFRAEKAAENDTKLFAPQPQSVAPTRVAFIGTGGTASASELVINAFIPYLHANAGLIGGNTYGKPVGQIALDKPACDDRLRVIAFATQNAARAGDYYDGLATKVEASCRASDDIGYPLGDPREASTRAALDFIAGRSCTRIGATATSAANRAASIDRTVPLGATEGPRELLMPERPTTPQREVPGLF</sequence>
<evidence type="ECO:0000313" key="3">
    <source>
        <dbReference type="EMBL" id="TXC72536.1"/>
    </source>
</evidence>
<dbReference type="Pfam" id="PF03572">
    <property type="entry name" value="Peptidase_S41"/>
    <property type="match status" value="1"/>
</dbReference>
<dbReference type="SMART" id="SM00245">
    <property type="entry name" value="TSPc"/>
    <property type="match status" value="1"/>
</dbReference>
<dbReference type="InterPro" id="IPR005151">
    <property type="entry name" value="Tail-specific_protease"/>
</dbReference>
<dbReference type="GO" id="GO:0008236">
    <property type="term" value="F:serine-type peptidase activity"/>
    <property type="evidence" value="ECO:0007669"/>
    <property type="project" value="InterPro"/>
</dbReference>
<evidence type="ECO:0000256" key="1">
    <source>
        <dbReference type="SAM" id="MobiDB-lite"/>
    </source>
</evidence>
<accession>A0A5C6UJY9</accession>
<evidence type="ECO:0000313" key="4">
    <source>
        <dbReference type="Proteomes" id="UP000321250"/>
    </source>
</evidence>
<dbReference type="SUPFAM" id="SSF52096">
    <property type="entry name" value="ClpP/crotonase"/>
    <property type="match status" value="1"/>
</dbReference>
<dbReference type="Proteomes" id="UP000321250">
    <property type="component" value="Unassembled WGS sequence"/>
</dbReference>
<feature type="domain" description="Tail specific protease" evidence="2">
    <location>
        <begin position="209"/>
        <end position="417"/>
    </location>
</feature>
<dbReference type="AlphaFoldDB" id="A0A5C6UJY9"/>
<dbReference type="EMBL" id="VOQR01000001">
    <property type="protein sequence ID" value="TXC72536.1"/>
    <property type="molecule type" value="Genomic_DNA"/>
</dbReference>
<dbReference type="Gene3D" id="3.90.226.10">
    <property type="entry name" value="2-enoyl-CoA Hydratase, Chain A, domain 1"/>
    <property type="match status" value="1"/>
</dbReference>
<evidence type="ECO:0000259" key="2">
    <source>
        <dbReference type="SMART" id="SM00245"/>
    </source>
</evidence>
<dbReference type="Gene3D" id="2.30.42.10">
    <property type="match status" value="1"/>
</dbReference>
<feature type="region of interest" description="Disordered" evidence="1">
    <location>
        <begin position="22"/>
        <end position="49"/>
    </location>
</feature>
<proteinExistence type="predicted"/>
<feature type="region of interest" description="Disordered" evidence="1">
    <location>
        <begin position="470"/>
        <end position="495"/>
    </location>
</feature>
<keyword evidence="4" id="KW-1185">Reference proteome</keyword>
<name>A0A5C6UJY9_9SPHN</name>
<dbReference type="PANTHER" id="PTHR32060">
    <property type="entry name" value="TAIL-SPECIFIC PROTEASE"/>
    <property type="match status" value="1"/>
</dbReference>
<protein>
    <submittedName>
        <fullName evidence="3">Peptidase S41</fullName>
    </submittedName>
</protein>
<comment type="caution">
    <text evidence="3">The sequence shown here is derived from an EMBL/GenBank/DDBJ whole genome shotgun (WGS) entry which is preliminary data.</text>
</comment>
<feature type="compositionally biased region" description="Low complexity" evidence="1">
    <location>
        <begin position="27"/>
        <end position="36"/>
    </location>
</feature>
<dbReference type="OrthoDB" id="7168509at2"/>
<organism evidence="3 4">
    <name type="scientific">Sphingomonas ginsenosidivorax</name>
    <dbReference type="NCBI Taxonomy" id="862135"/>
    <lineage>
        <taxon>Bacteria</taxon>
        <taxon>Pseudomonadati</taxon>
        <taxon>Pseudomonadota</taxon>
        <taxon>Alphaproteobacteria</taxon>
        <taxon>Sphingomonadales</taxon>
        <taxon>Sphingomonadaceae</taxon>
        <taxon>Sphingomonas</taxon>
    </lineage>
</organism>
<dbReference type="GO" id="GO:0006508">
    <property type="term" value="P:proteolysis"/>
    <property type="evidence" value="ECO:0007669"/>
    <property type="project" value="InterPro"/>
</dbReference>
<dbReference type="Gene3D" id="3.30.750.170">
    <property type="match status" value="1"/>
</dbReference>
<dbReference type="GO" id="GO:0004175">
    <property type="term" value="F:endopeptidase activity"/>
    <property type="evidence" value="ECO:0007669"/>
    <property type="project" value="TreeGrafter"/>
</dbReference>
<reference evidence="3 4" key="1">
    <citation type="journal article" date="2013" name="Antonie Van Leeuwenhoek">
        <title>Sphingomonas ginsenosidivorax sp. nov., with the ability to transform ginsenosides.</title>
        <authorList>
            <person name="Jin X.F."/>
            <person name="Kim J.K."/>
            <person name="Liu Q.M."/>
            <person name="Kang M.S."/>
            <person name="He D."/>
            <person name="Jin F.X."/>
            <person name="Kim S.C."/>
            <person name="Im W.T."/>
        </authorList>
    </citation>
    <scope>NUCLEOTIDE SEQUENCE [LARGE SCALE GENOMIC DNA]</scope>
    <source>
        <strain evidence="3 4">KHI67</strain>
    </source>
</reference>
<dbReference type="InterPro" id="IPR029045">
    <property type="entry name" value="ClpP/crotonase-like_dom_sf"/>
</dbReference>